<sequence>MGSNTWQPKQGQTFELTREHLNVLLPNKQTYYGGAVYPSSNTYEDEARPDTTYAQPLRKRMYLSPTPSQPKPRIVNECPTGNCVTDRLGSTFLSDVATLAPLGMVKNVARAGLAVRAPEETSFFQGPLNFTKDWKRLPASGLTFGRDAGDIIKWKTGSNQAFYQNSIMNSSRANQILNRIPASDLEHMRNYYLRFGAEEMAKKGRRDPLLAQPTPYMRAILLDRIRRGGE</sequence>
<gene>
    <name evidence="1" type="ORF">HYN46_14005</name>
</gene>
<organism evidence="1 2">
    <name type="scientific">Aquirhabdus parva</name>
    <dbReference type="NCBI Taxonomy" id="2283318"/>
    <lineage>
        <taxon>Bacteria</taxon>
        <taxon>Pseudomonadati</taxon>
        <taxon>Pseudomonadota</taxon>
        <taxon>Gammaproteobacteria</taxon>
        <taxon>Moraxellales</taxon>
        <taxon>Moraxellaceae</taxon>
        <taxon>Aquirhabdus</taxon>
    </lineage>
</organism>
<accession>A0A345P992</accession>
<dbReference type="KEGG" id="mbah:HYN46_14005"/>
<proteinExistence type="predicted"/>
<reference evidence="1 2" key="1">
    <citation type="submission" date="2018-07" db="EMBL/GenBank/DDBJ databases">
        <title>Genome sequencing of Moraxellaceae gen. HYN0046.</title>
        <authorList>
            <person name="Kim M."/>
            <person name="Yi H."/>
        </authorList>
    </citation>
    <scope>NUCLEOTIDE SEQUENCE [LARGE SCALE GENOMIC DNA]</scope>
    <source>
        <strain evidence="1 2">HYN0046</strain>
    </source>
</reference>
<name>A0A345P992_9GAMM</name>
<dbReference type="Proteomes" id="UP000253940">
    <property type="component" value="Chromosome"/>
</dbReference>
<protein>
    <submittedName>
        <fullName evidence="1">Uncharacterized protein</fullName>
    </submittedName>
</protein>
<dbReference type="RefSeq" id="WP_114899959.1">
    <property type="nucleotide sequence ID" value="NZ_CP031222.1"/>
</dbReference>
<evidence type="ECO:0000313" key="2">
    <source>
        <dbReference type="Proteomes" id="UP000253940"/>
    </source>
</evidence>
<dbReference type="AlphaFoldDB" id="A0A345P992"/>
<keyword evidence="2" id="KW-1185">Reference proteome</keyword>
<evidence type="ECO:0000313" key="1">
    <source>
        <dbReference type="EMBL" id="AXI03851.1"/>
    </source>
</evidence>
<dbReference type="EMBL" id="CP031222">
    <property type="protein sequence ID" value="AXI03851.1"/>
    <property type="molecule type" value="Genomic_DNA"/>
</dbReference>